<feature type="compositionally biased region" description="Low complexity" evidence="1">
    <location>
        <begin position="932"/>
        <end position="950"/>
    </location>
</feature>
<accession>A0A1Y2HK33</accession>
<feature type="compositionally biased region" description="Low complexity" evidence="1">
    <location>
        <begin position="1719"/>
        <end position="1738"/>
    </location>
</feature>
<feature type="compositionally biased region" description="Pro residues" evidence="1">
    <location>
        <begin position="49"/>
        <end position="59"/>
    </location>
</feature>
<feature type="compositionally biased region" description="Low complexity" evidence="1">
    <location>
        <begin position="343"/>
        <end position="353"/>
    </location>
</feature>
<feature type="region of interest" description="Disordered" evidence="1">
    <location>
        <begin position="1642"/>
        <end position="1693"/>
    </location>
</feature>
<proteinExistence type="predicted"/>
<feature type="compositionally biased region" description="Polar residues" evidence="1">
    <location>
        <begin position="2102"/>
        <end position="2111"/>
    </location>
</feature>
<evidence type="ECO:0000256" key="1">
    <source>
        <dbReference type="SAM" id="MobiDB-lite"/>
    </source>
</evidence>
<dbReference type="InterPro" id="IPR051425">
    <property type="entry name" value="Formin_Homology"/>
</dbReference>
<comment type="caution">
    <text evidence="2">The sequence shown here is derived from an EMBL/GenBank/DDBJ whole genome shotgun (WGS) entry which is preliminary data.</text>
</comment>
<feature type="compositionally biased region" description="Low complexity" evidence="1">
    <location>
        <begin position="1665"/>
        <end position="1678"/>
    </location>
</feature>
<feature type="compositionally biased region" description="Polar residues" evidence="1">
    <location>
        <begin position="998"/>
        <end position="1007"/>
    </location>
</feature>
<dbReference type="PANTHER" id="PTHR45725:SF18">
    <property type="entry name" value="ORC1-LIKE AAA ATPASE DOMAIN-CONTAINING PROTEIN"/>
    <property type="match status" value="1"/>
</dbReference>
<feature type="region of interest" description="Disordered" evidence="1">
    <location>
        <begin position="151"/>
        <end position="242"/>
    </location>
</feature>
<protein>
    <submittedName>
        <fullName evidence="2">Uncharacterized protein</fullName>
    </submittedName>
</protein>
<dbReference type="Proteomes" id="UP000193411">
    <property type="component" value="Unassembled WGS sequence"/>
</dbReference>
<feature type="compositionally biased region" description="Low complexity" evidence="1">
    <location>
        <begin position="972"/>
        <end position="993"/>
    </location>
</feature>
<feature type="region of interest" description="Disordered" evidence="1">
    <location>
        <begin position="2099"/>
        <end position="2133"/>
    </location>
</feature>
<dbReference type="PANTHER" id="PTHR45725">
    <property type="entry name" value="FORMIN HOMOLOGY 2 FAMILY MEMBER"/>
    <property type="match status" value="1"/>
</dbReference>
<dbReference type="EMBL" id="MCFL01000035">
    <property type="protein sequence ID" value="ORZ33452.1"/>
    <property type="molecule type" value="Genomic_DNA"/>
</dbReference>
<feature type="region of interest" description="Disordered" evidence="1">
    <location>
        <begin position="1963"/>
        <end position="2032"/>
    </location>
</feature>
<feature type="compositionally biased region" description="Low complexity" evidence="1">
    <location>
        <begin position="22"/>
        <end position="34"/>
    </location>
</feature>
<dbReference type="SUPFAM" id="SSF48452">
    <property type="entry name" value="TPR-like"/>
    <property type="match status" value="1"/>
</dbReference>
<dbReference type="STRING" id="765915.A0A1Y2HK33"/>
<feature type="compositionally biased region" description="Low complexity" evidence="1">
    <location>
        <begin position="436"/>
        <end position="464"/>
    </location>
</feature>
<feature type="region of interest" description="Disordered" evidence="1">
    <location>
        <begin position="1"/>
        <end position="137"/>
    </location>
</feature>
<feature type="compositionally biased region" description="Polar residues" evidence="1">
    <location>
        <begin position="1988"/>
        <end position="2000"/>
    </location>
</feature>
<dbReference type="OrthoDB" id="2423701at2759"/>
<feature type="region of interest" description="Disordered" evidence="1">
    <location>
        <begin position="343"/>
        <end position="383"/>
    </location>
</feature>
<name>A0A1Y2HK33_9FUNG</name>
<gene>
    <name evidence="2" type="ORF">BCR44DRAFT_1437983</name>
</gene>
<organism evidence="2 3">
    <name type="scientific">Catenaria anguillulae PL171</name>
    <dbReference type="NCBI Taxonomy" id="765915"/>
    <lineage>
        <taxon>Eukaryota</taxon>
        <taxon>Fungi</taxon>
        <taxon>Fungi incertae sedis</taxon>
        <taxon>Blastocladiomycota</taxon>
        <taxon>Blastocladiomycetes</taxon>
        <taxon>Blastocladiales</taxon>
        <taxon>Catenariaceae</taxon>
        <taxon>Catenaria</taxon>
    </lineage>
</organism>
<feature type="compositionally biased region" description="Low complexity" evidence="1">
    <location>
        <begin position="200"/>
        <end position="242"/>
    </location>
</feature>
<sequence>MGPRRRTQAHKKAARRPNPIHPASATASSGAPSTHVRDEAASAATSVEPPAPPTAPAPVPTATGVAATKASPGAATQGVSTAQERLPAAASSSPSATSPTSSSNANADANAAQYAQSSTATPAPKPKASGGGRGANSAIRQRVLAKIAAANAANKEAASAAPGSTTAASTTPATATPPPPPAPLASASQPRSPTSERPGSSTPATTDSATSATTSIPRPTSQQHKAPASAQQPSSHSPVSTAPLLTAATIATPSLVPQSVEFTKLPPNAFTGLIMAGSNQPVAVRVTSQPSVVFPNTSANSATISALTSKSAASSPKGPVMAEATVPSIKPKHETPFASLKKSLGLPLSSSSSPSPPPISSPPATLPLPKSAASPLSSNADVPTSPSALMQTLTHAISHATGLSDMITDLLAASAARDTNRSSGVDDTTASPPPASISSSRSKSSTSTSKSPSTSPTRPPSRSALRAMVGRVLPGKQTKDDQLMGEAAAGAGVSSESIASRTSSASSGSGSGGNEVRPDPSVPPALEQATLLKTLAQVSAVLKAQLEQASAAVEKFAPSSPPMAMPANTNGPGFRFSLPDESADNVQVTTITKPLPLRPTTASWLDPIPDDIIALALALYTTLTPRGHAIFHLAVAQNYPFLQHLHASVAQLVTTKRAQGQTHSTPLAYEIDMLAVYSTLHNLGLAEVSGADAASQKRIADSLKAMFERLALPSLPASISLGSKDEPLSAVSMVAFSRNQPVPVPDKFKVNSHVYLPRASIVAAGVLAEGILYAGMGDENDKSAVAAGPMAGALSAGCALGRVAVAAPARSVPATSAAGSLPPVSVAVIVIPADSVRIVREVFSGAGAGSVSSSRSPTAAAAPGLARNTTELTLPPVLAPSAHLIDASKLATLSAVPVVSPTATTAPIGGAGGLSFGSIAASWGKNTGGADGMPSRPSSAPAGGPGALPAFQFPTLKPTTGPNASFPPPIAPLSSPTLSAPSSSASASVSDSEPQLRFRTTSSSSQARPKFQAASRRRYLSTGASNLLAPISTSATVMTASALPSLSSSITSPLGSSSSTAITMSPLEVSMEIVTPTSFALSSSTSPSTPAAPAAAKPTETSAPSPLAVPAGFTSLSAAAEAEKDLALAALAADDLASARTHYQRAAQLAPTCAAYLANWSNCEFELGNYAEAEELAKRALACGNDEMARLMALNRRCALRLARCRLARGALVELMSEGGKDLSRLGAGKVGKDSAVNVDEKGGEEVPAATAADLGGDTIGSASVANEVSVKVSATVDPVLKELILLQVSARSLLSLEDYAAVVADPNVAQDLRADLLGNVCTTRAPVVPLALMPPGLPPQTPATMIRPALDTFIVQGVLAWSWYPATSALAGPPYMLPPSVPGAYPPDDSQVPSAAWNPDVMRTPEHPDAVDLGAGTIVDHDPEMAINLTQWKRKDRRKLSIMYAGMEDSGRGMWLTILDVVRQVVAARRLKQRHEMEEALNGRNVADEVAEEEILEETKTRRGSVEFHKEVKLHLHVVDAQPTSIARSLVLLAVLFKLSRAYGRYHLVSPTTRPMCAVYEDQENQEWAALMHYLCFGHLMPPAVYARLKQVLDEMLESDHASLPFMSMDVASWDRVRHVLRGWTRNMPEWDALARERVLPPQQKPRPASPSAGGANGPKSPKKTASSSPSSRASTSVIMGSQDGPTPHAMPDFLALHRTISAKGPTGSAATRAKPGSTTPKSPTRRSTSPSSAALPSKEKDTKSPPPAMCVTDPACPIGRFYHAQGWMVDEHGVMGKGKDATNAGAPDAGAQSATTGTDSQSTVPAFSVDALIQAAQMGEPHIFLQHITNVPDDLPDKDLERILQCVPNLGSSIEDFRANLSLISRYAPMMTSPPRLFLDEIDDEHVWTLYFRCLIPPPLLRSPEMSQALVDWHCISRHSRTHTPDPAVFAQRFELALAEIATTWRANPLLLPEQVLDAGASSSSSSPVGPELPSLDSPPHPPANPKSSASPITFETSSRFDKSTMRSKVPAQKAPSSVSGVGPDVKGDGLPGIPAGEVFQALVGQRWVWEELNHDVRNHAPEPPVTLFDWSSAMFARIAFSMLVLFPEFNQDHVDGAGDNSSPIPSNGKQRKSGKRRGSAGNTKSKPRQDYGIAMTVQVAPVDAAMAKYKVNEAQFDRIILGTNDGHGRGWLPTALDAGALLKPVSHAHLVQAPFPCVPVTNTIGLGGNRWMVKPAPPGSDPKTTARSRPTLFFRHADQLSNDEFHRAVKQSMCVDSTGHVSQLLGVTPLVATLRPSQYAGPELPTSASAAALVRTPLDYRWAVSTAARDTPIPLAQLDPAMVSPQALPLLPDRTFPLSMHGFFAIVLEQLYKWTLPTPGSGPLPMALAQTKMANWSPFAIDYQMALARWLPALQLGIRLWYPLPSNLRRVTLPNIRLAIGTSSDRSARALAVVIGRGLAGPAASSAMDVFRASINPSALAGAPASVAAAVTVANDHKPPLLDYVCKAANGAASAVTANIVSAASGGSNTKPPSSLAATLASATAVHVLSNVEWVVHRNKRVGPNNTPSLDLRFELPAALLASLVQPSKNPTQDQEEDDPVQVLVIRADRFLPVTQVRRALELVAVDQDV</sequence>
<feature type="region of interest" description="Disordered" evidence="1">
    <location>
        <begin position="418"/>
        <end position="523"/>
    </location>
</feature>
<dbReference type="InterPro" id="IPR019734">
    <property type="entry name" value="TPR_rpt"/>
</dbReference>
<feature type="region of interest" description="Disordered" evidence="1">
    <location>
        <begin position="1080"/>
        <end position="1104"/>
    </location>
</feature>
<feature type="region of interest" description="Disordered" evidence="1">
    <location>
        <begin position="1780"/>
        <end position="1804"/>
    </location>
</feature>
<evidence type="ECO:0000313" key="3">
    <source>
        <dbReference type="Proteomes" id="UP000193411"/>
    </source>
</evidence>
<dbReference type="SMART" id="SM00028">
    <property type="entry name" value="TPR"/>
    <property type="match status" value="2"/>
</dbReference>
<feature type="compositionally biased region" description="Low complexity" evidence="1">
    <location>
        <begin position="151"/>
        <end position="174"/>
    </location>
</feature>
<feature type="compositionally biased region" description="Polar residues" evidence="1">
    <location>
        <begin position="1794"/>
        <end position="1804"/>
    </location>
</feature>
<dbReference type="InterPro" id="IPR011990">
    <property type="entry name" value="TPR-like_helical_dom_sf"/>
</dbReference>
<feature type="compositionally biased region" description="Basic residues" evidence="1">
    <location>
        <begin position="2112"/>
        <end position="2121"/>
    </location>
</feature>
<keyword evidence="3" id="KW-1185">Reference proteome</keyword>
<feature type="compositionally biased region" description="Basic residues" evidence="1">
    <location>
        <begin position="1"/>
        <end position="15"/>
    </location>
</feature>
<reference evidence="2 3" key="1">
    <citation type="submission" date="2016-07" db="EMBL/GenBank/DDBJ databases">
        <title>Pervasive Adenine N6-methylation of Active Genes in Fungi.</title>
        <authorList>
            <consortium name="DOE Joint Genome Institute"/>
            <person name="Mondo S.J."/>
            <person name="Dannebaum R.O."/>
            <person name="Kuo R.C."/>
            <person name="Labutti K."/>
            <person name="Haridas S."/>
            <person name="Kuo A."/>
            <person name="Salamov A."/>
            <person name="Ahrendt S.R."/>
            <person name="Lipzen A."/>
            <person name="Sullivan W."/>
            <person name="Andreopoulos W.B."/>
            <person name="Clum A."/>
            <person name="Lindquist E."/>
            <person name="Daum C."/>
            <person name="Ramamoorthy G.K."/>
            <person name="Gryganskyi A."/>
            <person name="Culley D."/>
            <person name="Magnuson J.K."/>
            <person name="James T.Y."/>
            <person name="O'Malley M.A."/>
            <person name="Stajich J.E."/>
            <person name="Spatafora J.W."/>
            <person name="Visel A."/>
            <person name="Grigoriev I.V."/>
        </authorList>
    </citation>
    <scope>NUCLEOTIDE SEQUENCE [LARGE SCALE GENOMIC DNA]</scope>
    <source>
        <strain evidence="2 3">PL171</strain>
    </source>
</reference>
<feature type="compositionally biased region" description="Low complexity" evidence="1">
    <location>
        <begin position="367"/>
        <end position="378"/>
    </location>
</feature>
<feature type="region of interest" description="Disordered" evidence="1">
    <location>
        <begin position="927"/>
        <end position="1016"/>
    </location>
</feature>
<feature type="compositionally biased region" description="Pro residues" evidence="1">
    <location>
        <begin position="354"/>
        <end position="366"/>
    </location>
</feature>
<evidence type="ECO:0000313" key="2">
    <source>
        <dbReference type="EMBL" id="ORZ33452.1"/>
    </source>
</evidence>
<dbReference type="Gene3D" id="1.25.40.10">
    <property type="entry name" value="Tetratricopeptide repeat domain"/>
    <property type="match status" value="1"/>
</dbReference>
<feature type="compositionally biased region" description="Low complexity" evidence="1">
    <location>
        <begin position="184"/>
        <end position="193"/>
    </location>
</feature>
<feature type="region of interest" description="Disordered" evidence="1">
    <location>
        <begin position="1705"/>
        <end position="1750"/>
    </location>
</feature>
<feature type="compositionally biased region" description="Low complexity" evidence="1">
    <location>
        <begin position="485"/>
        <end position="508"/>
    </location>
</feature>
<feature type="compositionally biased region" description="Low complexity" evidence="1">
    <location>
        <begin position="87"/>
        <end position="118"/>
    </location>
</feature>